<sequence length="612" mass="68236">MNSNTPASSSSSSPLFITGASPSFSSIPVVPESNAEALSTGPLPLVASFQPDSMPVVLEVPPMNLHPMQTRSKSGIVKKKVFLTTLQESGGFDLSLVEPATYKTALKVPVWLTAMKEEIDALHSQGTWSLVPLPHNKNLVGCKWIFKIKKHADGSIARHKARLVAKGFSQEPGQDYGETFSPVVKPTTVRIVLALAAHFGWQLRQLDVKNAFLHGILQEEVYMAQPPGFEDSHHPTLVCKLLKSLYGLKQAPRAWNDRFTSFLPTLGFQHTYSDSSLFVKQVDSGIVILLVYVDDIIITGSAVSEIHKVIQSLTVEFEIKDLGDLHYFLGLQISHTNTGLFLSQSKYVQDLLVKTEMTEAKACDTPCLPYHRLLKDDGHPYGNPTMYRSIVGALQYLTFTRPDIAFSVHQVCQFMQTPMVTHFTAVKRILRYLKGTMHFGIRYNRGSLHLTAFSDADWAGDPNDRRSTTGLVVFLGSNPVSWSSKKQQTISRSFTEAEYRALSTTSAELNWIKQLLVFMQVPIAQQPVLFCDNLSAIALSFNPIQHQRTKHIDIDVHFVRERVAKQQLFVQFVSSREQFADILTKGLSAPLFHTHCHNLMLGLSLQEIEGGC</sequence>
<name>A0AAD4ZJN1_PRUDU</name>
<dbReference type="Proteomes" id="UP001054821">
    <property type="component" value="Chromosome 1"/>
</dbReference>
<dbReference type="PANTHER" id="PTHR11439">
    <property type="entry name" value="GAG-POL-RELATED RETROTRANSPOSON"/>
    <property type="match status" value="1"/>
</dbReference>
<evidence type="ECO:0000259" key="1">
    <source>
        <dbReference type="Pfam" id="PF07727"/>
    </source>
</evidence>
<evidence type="ECO:0000313" key="2">
    <source>
        <dbReference type="EMBL" id="KAI5347946.1"/>
    </source>
</evidence>
<keyword evidence="3" id="KW-1185">Reference proteome</keyword>
<dbReference type="EMBL" id="JAJFAZ020000001">
    <property type="protein sequence ID" value="KAI5347946.1"/>
    <property type="molecule type" value="Genomic_DNA"/>
</dbReference>
<organism evidence="2 3">
    <name type="scientific">Prunus dulcis</name>
    <name type="common">Almond</name>
    <name type="synonym">Amygdalus dulcis</name>
    <dbReference type="NCBI Taxonomy" id="3755"/>
    <lineage>
        <taxon>Eukaryota</taxon>
        <taxon>Viridiplantae</taxon>
        <taxon>Streptophyta</taxon>
        <taxon>Embryophyta</taxon>
        <taxon>Tracheophyta</taxon>
        <taxon>Spermatophyta</taxon>
        <taxon>Magnoliopsida</taxon>
        <taxon>eudicotyledons</taxon>
        <taxon>Gunneridae</taxon>
        <taxon>Pentapetalae</taxon>
        <taxon>rosids</taxon>
        <taxon>fabids</taxon>
        <taxon>Rosales</taxon>
        <taxon>Rosaceae</taxon>
        <taxon>Amygdaloideae</taxon>
        <taxon>Amygdaleae</taxon>
        <taxon>Prunus</taxon>
    </lineage>
</organism>
<accession>A0AAD4ZJN1</accession>
<feature type="domain" description="Reverse transcriptase Ty1/copia-type" evidence="1">
    <location>
        <begin position="127"/>
        <end position="368"/>
    </location>
</feature>
<dbReference type="InterPro" id="IPR013103">
    <property type="entry name" value="RVT_2"/>
</dbReference>
<comment type="caution">
    <text evidence="2">The sequence shown here is derived from an EMBL/GenBank/DDBJ whole genome shotgun (WGS) entry which is preliminary data.</text>
</comment>
<proteinExistence type="predicted"/>
<dbReference type="InterPro" id="IPR043502">
    <property type="entry name" value="DNA/RNA_pol_sf"/>
</dbReference>
<dbReference type="PANTHER" id="PTHR11439:SF500">
    <property type="entry name" value="RNA-DIRECTED DNA POLYMERASE"/>
    <property type="match status" value="1"/>
</dbReference>
<protein>
    <recommendedName>
        <fullName evidence="1">Reverse transcriptase Ty1/copia-type domain-containing protein</fullName>
    </recommendedName>
</protein>
<evidence type="ECO:0000313" key="3">
    <source>
        <dbReference type="Proteomes" id="UP001054821"/>
    </source>
</evidence>
<dbReference type="Pfam" id="PF07727">
    <property type="entry name" value="RVT_2"/>
    <property type="match status" value="1"/>
</dbReference>
<gene>
    <name evidence="2" type="ORF">L3X38_000833</name>
</gene>
<reference evidence="2 3" key="1">
    <citation type="journal article" date="2022" name="G3 (Bethesda)">
        <title>Whole-genome sequence and methylome profiling of the almond [Prunus dulcis (Mill.) D.A. Webb] cultivar 'Nonpareil'.</title>
        <authorList>
            <person name="D'Amico-Willman K.M."/>
            <person name="Ouma W.Z."/>
            <person name="Meulia T."/>
            <person name="Sideli G.M."/>
            <person name="Gradziel T.M."/>
            <person name="Fresnedo-Ramirez J."/>
        </authorList>
    </citation>
    <scope>NUCLEOTIDE SEQUENCE [LARGE SCALE GENOMIC DNA]</scope>
    <source>
        <strain evidence="2">Clone GOH B32 T37-40</strain>
    </source>
</reference>
<dbReference type="CDD" id="cd09272">
    <property type="entry name" value="RNase_HI_RT_Ty1"/>
    <property type="match status" value="1"/>
</dbReference>
<dbReference type="SUPFAM" id="SSF56672">
    <property type="entry name" value="DNA/RNA polymerases"/>
    <property type="match status" value="1"/>
</dbReference>
<dbReference type="AlphaFoldDB" id="A0AAD4ZJN1"/>